<keyword evidence="2 10" id="KW-0808">Transferase</keyword>
<dbReference type="PANTHER" id="PTHR12246">
    <property type="entry name" value="PALMITOYLTRANSFERASE ZDHHC16"/>
    <property type="match status" value="1"/>
</dbReference>
<evidence type="ECO:0000259" key="12">
    <source>
        <dbReference type="Pfam" id="PF01529"/>
    </source>
</evidence>
<organism evidence="13 14">
    <name type="scientific">Basidiobolus meristosporus CBS 931.73</name>
    <dbReference type="NCBI Taxonomy" id="1314790"/>
    <lineage>
        <taxon>Eukaryota</taxon>
        <taxon>Fungi</taxon>
        <taxon>Fungi incertae sedis</taxon>
        <taxon>Zoopagomycota</taxon>
        <taxon>Entomophthoromycotina</taxon>
        <taxon>Basidiobolomycetes</taxon>
        <taxon>Basidiobolales</taxon>
        <taxon>Basidiobolaceae</taxon>
        <taxon>Basidiobolus</taxon>
    </lineage>
</organism>
<feature type="transmembrane region" description="Helical" evidence="10">
    <location>
        <begin position="189"/>
        <end position="211"/>
    </location>
</feature>
<evidence type="ECO:0000313" key="13">
    <source>
        <dbReference type="EMBL" id="ORX83858.1"/>
    </source>
</evidence>
<keyword evidence="4 10" id="KW-1133">Transmembrane helix</keyword>
<feature type="compositionally biased region" description="Polar residues" evidence="11">
    <location>
        <begin position="379"/>
        <end position="398"/>
    </location>
</feature>
<evidence type="ECO:0000256" key="10">
    <source>
        <dbReference type="RuleBase" id="RU079119"/>
    </source>
</evidence>
<dbReference type="PROSITE" id="PS50216">
    <property type="entry name" value="DHHC"/>
    <property type="match status" value="1"/>
</dbReference>
<reference evidence="13 14" key="1">
    <citation type="submission" date="2016-07" db="EMBL/GenBank/DDBJ databases">
        <title>Pervasive Adenine N6-methylation of Active Genes in Fungi.</title>
        <authorList>
            <consortium name="DOE Joint Genome Institute"/>
            <person name="Mondo S.J."/>
            <person name="Dannebaum R.O."/>
            <person name="Kuo R.C."/>
            <person name="Labutti K."/>
            <person name="Haridas S."/>
            <person name="Kuo A."/>
            <person name="Salamov A."/>
            <person name="Ahrendt S.R."/>
            <person name="Lipzen A."/>
            <person name="Sullivan W."/>
            <person name="Andreopoulos W.B."/>
            <person name="Clum A."/>
            <person name="Lindquist E."/>
            <person name="Daum C."/>
            <person name="Ramamoorthy G.K."/>
            <person name="Gryganskyi A."/>
            <person name="Culley D."/>
            <person name="Magnuson J.K."/>
            <person name="James T.Y."/>
            <person name="O'Malley M.A."/>
            <person name="Stajich J.E."/>
            <person name="Spatafora J.W."/>
            <person name="Visel A."/>
            <person name="Grigoriev I.V."/>
        </authorList>
    </citation>
    <scope>NUCLEOTIDE SEQUENCE [LARGE SCALE GENOMIC DNA]</scope>
    <source>
        <strain evidence="13 14">CBS 931.73</strain>
    </source>
</reference>
<keyword evidence="8 10" id="KW-0012">Acyltransferase</keyword>
<accession>A0A1Y1XDM7</accession>
<dbReference type="EMBL" id="MCFE01000626">
    <property type="protein sequence ID" value="ORX83858.1"/>
    <property type="molecule type" value="Genomic_DNA"/>
</dbReference>
<keyword evidence="6" id="KW-0564">Palmitate</keyword>
<dbReference type="GO" id="GO:0019706">
    <property type="term" value="F:protein-cysteine S-palmitoyltransferase activity"/>
    <property type="evidence" value="ECO:0007669"/>
    <property type="project" value="UniProtKB-EC"/>
</dbReference>
<feature type="compositionally biased region" description="Acidic residues" evidence="11">
    <location>
        <begin position="362"/>
        <end position="374"/>
    </location>
</feature>
<feature type="transmembrane region" description="Helical" evidence="10">
    <location>
        <begin position="12"/>
        <end position="37"/>
    </location>
</feature>
<dbReference type="InterPro" id="IPR039859">
    <property type="entry name" value="PFA4/ZDH16/20/ERF2-like"/>
</dbReference>
<dbReference type="OrthoDB" id="331948at2759"/>
<evidence type="ECO:0000256" key="5">
    <source>
        <dbReference type="ARBA" id="ARBA00023136"/>
    </source>
</evidence>
<evidence type="ECO:0000256" key="6">
    <source>
        <dbReference type="ARBA" id="ARBA00023139"/>
    </source>
</evidence>
<dbReference type="GO" id="GO:0016020">
    <property type="term" value="C:membrane"/>
    <property type="evidence" value="ECO:0007669"/>
    <property type="project" value="UniProtKB-SubCell"/>
</dbReference>
<keyword evidence="14" id="KW-1185">Reference proteome</keyword>
<evidence type="ECO:0000256" key="11">
    <source>
        <dbReference type="SAM" id="MobiDB-lite"/>
    </source>
</evidence>
<gene>
    <name evidence="13" type="ORF">K493DRAFT_341986</name>
</gene>
<feature type="region of interest" description="Disordered" evidence="11">
    <location>
        <begin position="336"/>
        <end position="422"/>
    </location>
</feature>
<dbReference type="InParanoid" id="A0A1Y1XDM7"/>
<proteinExistence type="inferred from homology"/>
<name>A0A1Y1XDM7_9FUNG</name>
<dbReference type="Pfam" id="PF01529">
    <property type="entry name" value="DHHC"/>
    <property type="match status" value="1"/>
</dbReference>
<comment type="domain">
    <text evidence="10">The DHHC domain is required for palmitoyltransferase activity.</text>
</comment>
<comment type="similarity">
    <text evidence="10">Belongs to the DHHC palmitoyltransferase family.</text>
</comment>
<feature type="transmembrane region" description="Helical" evidence="10">
    <location>
        <begin position="43"/>
        <end position="63"/>
    </location>
</feature>
<comment type="catalytic activity">
    <reaction evidence="9 10">
        <text>L-cysteinyl-[protein] + hexadecanoyl-CoA = S-hexadecanoyl-L-cysteinyl-[protein] + CoA</text>
        <dbReference type="Rhea" id="RHEA:36683"/>
        <dbReference type="Rhea" id="RHEA-COMP:10131"/>
        <dbReference type="Rhea" id="RHEA-COMP:11032"/>
        <dbReference type="ChEBI" id="CHEBI:29950"/>
        <dbReference type="ChEBI" id="CHEBI:57287"/>
        <dbReference type="ChEBI" id="CHEBI:57379"/>
        <dbReference type="ChEBI" id="CHEBI:74151"/>
        <dbReference type="EC" id="2.3.1.225"/>
    </reaction>
</comment>
<dbReference type="STRING" id="1314790.A0A1Y1XDM7"/>
<dbReference type="AlphaFoldDB" id="A0A1Y1XDM7"/>
<feature type="transmembrane region" description="Helical" evidence="10">
    <location>
        <begin position="146"/>
        <end position="169"/>
    </location>
</feature>
<comment type="caution">
    <text evidence="13">The sequence shown here is derived from an EMBL/GenBank/DDBJ whole genome shotgun (WGS) entry which is preliminary data.</text>
</comment>
<dbReference type="EC" id="2.3.1.225" evidence="10"/>
<evidence type="ECO:0000256" key="4">
    <source>
        <dbReference type="ARBA" id="ARBA00022989"/>
    </source>
</evidence>
<sequence>MFTNKKPYQFKWSHTIVLLVVFAISFIGISVQVYGILPYFNNPVRHLVIFNIILALLCVNYYLAITTDPGKVPWEWTPQLEGEVTVIEVKKSNVESPRFCRTCSVYKPPRAHHCSACNRCVLKMDHHCAWLNNCVGHFNYPHFVRFLAYVDIATFYALYVLFGRGFQIYDDSIHNRLWDENTPSNFELAVLFSAFLLDMVIFLCVLGLSIYQLWSLILNVTNIEYLENEKIDEMVERKQISRVKFPYDLGVLENIREVLGRNILLWMWPQKAPGDGLMYPVAKGLATPVIWPPPEYLLAKKQSRSKHITTSIAEPGPEGPRLGVPWLQVPSEHFKHGETSALNSRESDYETDSEESKSLIDPNEETMDDHDDDYVSGWNYPSRSTGLTRRTPSSTKSNDASDDEDDQPIAALLSRKASAKTQ</sequence>
<evidence type="ECO:0000313" key="14">
    <source>
        <dbReference type="Proteomes" id="UP000193498"/>
    </source>
</evidence>
<dbReference type="Proteomes" id="UP000193498">
    <property type="component" value="Unassembled WGS sequence"/>
</dbReference>
<protein>
    <recommendedName>
        <fullName evidence="10">Palmitoyltransferase</fullName>
        <ecNumber evidence="10">2.3.1.225</ecNumber>
    </recommendedName>
</protein>
<keyword evidence="5 10" id="KW-0472">Membrane</keyword>
<comment type="subcellular location">
    <subcellularLocation>
        <location evidence="1">Membrane</location>
        <topology evidence="1">Multi-pass membrane protein</topology>
    </subcellularLocation>
</comment>
<feature type="domain" description="Palmitoyltransferase DHHC" evidence="12">
    <location>
        <begin position="95"/>
        <end position="228"/>
    </location>
</feature>
<evidence type="ECO:0000256" key="7">
    <source>
        <dbReference type="ARBA" id="ARBA00023288"/>
    </source>
</evidence>
<evidence type="ECO:0000256" key="3">
    <source>
        <dbReference type="ARBA" id="ARBA00022692"/>
    </source>
</evidence>
<dbReference type="InterPro" id="IPR001594">
    <property type="entry name" value="Palmitoyltrfase_DHHC"/>
</dbReference>
<evidence type="ECO:0000256" key="9">
    <source>
        <dbReference type="ARBA" id="ARBA00048048"/>
    </source>
</evidence>
<keyword evidence="7" id="KW-0449">Lipoprotein</keyword>
<evidence type="ECO:0000256" key="1">
    <source>
        <dbReference type="ARBA" id="ARBA00004141"/>
    </source>
</evidence>
<evidence type="ECO:0000256" key="2">
    <source>
        <dbReference type="ARBA" id="ARBA00022679"/>
    </source>
</evidence>
<evidence type="ECO:0000256" key="8">
    <source>
        <dbReference type="ARBA" id="ARBA00023315"/>
    </source>
</evidence>
<keyword evidence="3 10" id="KW-0812">Transmembrane</keyword>